<feature type="domain" description="CobN/magnesium chelatase" evidence="1">
    <location>
        <begin position="142"/>
        <end position="678"/>
    </location>
</feature>
<name>A0ABV7FTQ3_9PROT</name>
<dbReference type="NCBIfam" id="NF008973">
    <property type="entry name" value="PRK12321.1"/>
    <property type="match status" value="1"/>
</dbReference>
<organism evidence="2 3">
    <name type="scientific">Teichococcus globiformis</name>
    <dbReference type="NCBI Taxonomy" id="2307229"/>
    <lineage>
        <taxon>Bacteria</taxon>
        <taxon>Pseudomonadati</taxon>
        <taxon>Pseudomonadota</taxon>
        <taxon>Alphaproteobacteria</taxon>
        <taxon>Acetobacterales</taxon>
        <taxon>Roseomonadaceae</taxon>
        <taxon>Roseomonas</taxon>
    </lineage>
</organism>
<keyword evidence="2" id="KW-0436">Ligase</keyword>
<dbReference type="EC" id="6.6.1.2" evidence="2"/>
<evidence type="ECO:0000313" key="2">
    <source>
        <dbReference type="EMBL" id="MFC3123570.1"/>
    </source>
</evidence>
<reference evidence="3" key="1">
    <citation type="journal article" date="2019" name="Int. J. Syst. Evol. Microbiol.">
        <title>The Global Catalogue of Microorganisms (GCM) 10K type strain sequencing project: providing services to taxonomists for standard genome sequencing and annotation.</title>
        <authorList>
            <consortium name="The Broad Institute Genomics Platform"/>
            <consortium name="The Broad Institute Genome Sequencing Center for Infectious Disease"/>
            <person name="Wu L."/>
            <person name="Ma J."/>
        </authorList>
    </citation>
    <scope>NUCLEOTIDE SEQUENCE [LARGE SCALE GENOMIC DNA]</scope>
    <source>
        <strain evidence="3">KCTC 52094</strain>
    </source>
</reference>
<dbReference type="EMBL" id="JBHRTN010000002">
    <property type="protein sequence ID" value="MFC3123570.1"/>
    <property type="molecule type" value="Genomic_DNA"/>
</dbReference>
<sequence>MHLLRQETRTLDESGAAEDLGHAPADIVLLSFTDSDLSAAAAAWQALPEPRPTLRLASLARLRHPMSVDLYAEDVLAHARCIVIRLLGGLEYWRYGAEEVSALCRRQRIALAILPGDGRDDARLAAMSTMDKALRQRLDACFREGGPGNAAAALRIAAHAGGLAPDDVPPPVPFPLCGEHGLGGEDTAPQAVITFYRSHLQAGDIAPMEALAAALRARGLSVRGLYAASLKDTACARFVAERLARWRPAVVLNATAFSARQDGASPLDAAGAPVLQVMLSGAAREVWADSTRGLSQSDLAMQVVLPEIDGRLSTTAIGFKQEAAPIPGLDHAVTLLAPDADGAALAADRALGWTALARTPRDARRIAILLPDYPALGGQEGHAVGLDSFASLAAMLEDLGEGSQDAVTLARRLTTSAPAPFLSLAAYKALLGTLPAPLREASHSAWGAPEADPAFREGIFHLRHLRLDRFTLALQPDRGSVLDRRSGHHDPDTPPRHGYIAFHLWLRENHQALVHLGTHGTAEWLPGKATALSAACTPVALLRGLPVIYPFIANNPGEAAFAKRRLGAVIIGHLTPPLKSAGSHGAALELERLIDEYAAADGLDGRRTALLRRDILERADAAGLLAEGNIPRNLPEEEALARLDAWLCDVKEMQIRDGLHIFGRAPSPERRDALLAAMPAGFDPAHLDASPIAERDALRDALDGRFIQPGPAGAPTRGRADVLPTGRNLFSIDPRGVPTRSALVLAEKAAAELLRRHRQEHGDWPRSLVIDLWGSTTLRTGGEDLALALLLLGARPLWDAASARVTGIEILPLAVLDRPRIDVTLRISGLFRDAFPAQIALFDEAVRAVAARDDEDNGDNPLADAARGLTGDARRHATARIFGAAPGQYGTGLEDRITRGAWTTRDDLGSAYLDASAATYGRDRDGTPDRDALAGRLATADAILHSQDHAETDLLDSPDYAAHEGGLAAAAALLGASPALYHTDTSTPDTPRIRTMEEEIARVVRARAANPQWIAGMMRHGQQGALHIARGLEGLHAFAATIPARFDRQFDLLHDATLGNEDVLAFLEAHNPAALAAMRGRFAEARARGLWRPRRNDVP</sequence>
<keyword evidence="3" id="KW-1185">Reference proteome</keyword>
<dbReference type="PANTHER" id="PTHR44119:SF4">
    <property type="entry name" value="AEROBIC COBALTOCHELATASE SUBUNIT COBN"/>
    <property type="match status" value="1"/>
</dbReference>
<dbReference type="Pfam" id="PF02514">
    <property type="entry name" value="CobN-Mg_chel"/>
    <property type="match status" value="2"/>
</dbReference>
<evidence type="ECO:0000259" key="1">
    <source>
        <dbReference type="Pfam" id="PF02514"/>
    </source>
</evidence>
<proteinExistence type="predicted"/>
<gene>
    <name evidence="2" type="primary">cobN</name>
    <name evidence="2" type="ORF">ACFOD4_00740</name>
</gene>
<protein>
    <submittedName>
        <fullName evidence="2">Cobaltochelatase subunit CobN</fullName>
        <ecNumber evidence="2">6.6.1.2</ecNumber>
    </submittedName>
</protein>
<dbReference type="GO" id="GO:0051116">
    <property type="term" value="F:cobaltochelatase activity"/>
    <property type="evidence" value="ECO:0007669"/>
    <property type="project" value="UniProtKB-EC"/>
</dbReference>
<dbReference type="InterPro" id="IPR003672">
    <property type="entry name" value="CobN/Mg_chltase"/>
</dbReference>
<comment type="caution">
    <text evidence="2">The sequence shown here is derived from an EMBL/GenBank/DDBJ whole genome shotgun (WGS) entry which is preliminary data.</text>
</comment>
<dbReference type="RefSeq" id="WP_379592574.1">
    <property type="nucleotide sequence ID" value="NZ_JBHRTN010000002.1"/>
</dbReference>
<accession>A0ABV7FTQ3</accession>
<evidence type="ECO:0000313" key="3">
    <source>
        <dbReference type="Proteomes" id="UP001595593"/>
    </source>
</evidence>
<dbReference type="Proteomes" id="UP001595593">
    <property type="component" value="Unassembled WGS sequence"/>
</dbReference>
<dbReference type="PANTHER" id="PTHR44119">
    <property type="entry name" value="MAGNESIUM-CHELATASE SUBUNIT CHLH, CHLOROPLASTIC"/>
    <property type="match status" value="1"/>
</dbReference>
<feature type="domain" description="CobN/magnesium chelatase" evidence="1">
    <location>
        <begin position="687"/>
        <end position="1096"/>
    </location>
</feature>
<dbReference type="CDD" id="cd10150">
    <property type="entry name" value="CobN_like"/>
    <property type="match status" value="1"/>
</dbReference>